<reference evidence="13 14" key="1">
    <citation type="submission" date="2020-08" db="EMBL/GenBank/DDBJ databases">
        <title>Genomic Encyclopedia of Type Strains, Phase IV (KMG-IV): sequencing the most valuable type-strain genomes for metagenomic binning, comparative biology and taxonomic classification.</title>
        <authorList>
            <person name="Goeker M."/>
        </authorList>
    </citation>
    <scope>NUCLEOTIDE SEQUENCE [LARGE SCALE GENOMIC DNA]</scope>
    <source>
        <strain evidence="13 14">DSM 26723</strain>
    </source>
</reference>
<dbReference type="GO" id="GO:0015920">
    <property type="term" value="P:lipopolysaccharide transport"/>
    <property type="evidence" value="ECO:0007669"/>
    <property type="project" value="TreeGrafter"/>
</dbReference>
<dbReference type="PANTHER" id="PTHR33529">
    <property type="entry name" value="SLR0882 PROTEIN-RELATED"/>
    <property type="match status" value="1"/>
</dbReference>
<evidence type="ECO:0000256" key="10">
    <source>
        <dbReference type="ARBA" id="ARBA00023136"/>
    </source>
</evidence>
<dbReference type="EMBL" id="JACHHZ010000001">
    <property type="protein sequence ID" value="MBB6091442.1"/>
    <property type="molecule type" value="Genomic_DNA"/>
</dbReference>
<proteinExistence type="inferred from homology"/>
<comment type="function">
    <text evidence="1">Part of the ABC transporter complex LptBFG involved in the translocation of lipopolysaccharide (LPS) from the inner membrane to the outer membrane.</text>
</comment>
<evidence type="ECO:0000256" key="5">
    <source>
        <dbReference type="ARBA" id="ARBA00022448"/>
    </source>
</evidence>
<evidence type="ECO:0000256" key="4">
    <source>
        <dbReference type="ARBA" id="ARBA00014213"/>
    </source>
</evidence>
<dbReference type="NCBIfam" id="TIGR04407">
    <property type="entry name" value="LptF_YjgP"/>
    <property type="match status" value="1"/>
</dbReference>
<evidence type="ECO:0000256" key="3">
    <source>
        <dbReference type="ARBA" id="ARBA00007725"/>
    </source>
</evidence>
<dbReference type="AlphaFoldDB" id="A0A841HGT3"/>
<feature type="transmembrane region" description="Helical" evidence="12">
    <location>
        <begin position="108"/>
        <end position="137"/>
    </location>
</feature>
<evidence type="ECO:0000256" key="7">
    <source>
        <dbReference type="ARBA" id="ARBA00022519"/>
    </source>
</evidence>
<sequence length="437" mass="47672">MRKPACYADPHRDAGVREIASGIAQGIVRDHLNAGVVYPIRSTRAARARGEIRTFEVRALRTLDRYIFREVAITWIAVTVVLLAILLANQLARVLSQAAANDFPREVVFALIGLTTTGNLSVIMPIGFFLAIMLGLGRLYHESEMAAIQSCGVGPSGLFRPIAVLCVVIVGLLAWLSFVAIPSASARAQAIRAEALREAQFGLLEPGRFRPFAGGSVMVYAERVDSNGVLHNVNVFVERDRETNGEVPLTNAANRPPGRFEIWTATRAEQRGAGQAEQTFVLYDGERFEGVPGEGEFRMIKFSEGGIPIRLGELSSKAPKAEMKTTAQLLASRKLDDNAEFHWRLAVPVSAVILMALAIPLAKLRPRQGRFGRIGIAILVYFLYQQSLVAARTWLEEGVVPPGVGLWWVHAIALCGAAWLLTREYPVARARAVAVGA</sequence>
<comment type="subunit">
    <text evidence="11">Component of the lipopolysaccharide transport and assembly complex. The LptBFG transporter is composed of two ATP-binding proteins (LptB) and two transmembrane proteins (LptF and LptG).</text>
</comment>
<keyword evidence="9 12" id="KW-1133">Transmembrane helix</keyword>
<dbReference type="InterPro" id="IPR005495">
    <property type="entry name" value="LptG/LptF_permease"/>
</dbReference>
<evidence type="ECO:0000256" key="1">
    <source>
        <dbReference type="ARBA" id="ARBA00002265"/>
    </source>
</evidence>
<keyword evidence="8 12" id="KW-0812">Transmembrane</keyword>
<evidence type="ECO:0000256" key="12">
    <source>
        <dbReference type="SAM" id="Phobius"/>
    </source>
</evidence>
<comment type="similarity">
    <text evidence="3">Belongs to the LptF/LptG family.</text>
</comment>
<dbReference type="Pfam" id="PF03739">
    <property type="entry name" value="LptF_LptG"/>
    <property type="match status" value="1"/>
</dbReference>
<evidence type="ECO:0000256" key="6">
    <source>
        <dbReference type="ARBA" id="ARBA00022475"/>
    </source>
</evidence>
<evidence type="ECO:0000256" key="11">
    <source>
        <dbReference type="ARBA" id="ARBA00026081"/>
    </source>
</evidence>
<feature type="transmembrane region" description="Helical" evidence="12">
    <location>
        <begin position="66"/>
        <end position="88"/>
    </location>
</feature>
<dbReference type="PANTHER" id="PTHR33529:SF7">
    <property type="entry name" value="LIPOPOLYSACCHARIDE EXPORT SYSTEM PERMEASE PROTEIN LPTF"/>
    <property type="match status" value="1"/>
</dbReference>
<comment type="subcellular location">
    <subcellularLocation>
        <location evidence="2">Cell inner membrane</location>
        <topology evidence="2">Multi-pass membrane protein</topology>
    </subcellularLocation>
</comment>
<dbReference type="Proteomes" id="UP000588068">
    <property type="component" value="Unassembled WGS sequence"/>
</dbReference>
<organism evidence="13 14">
    <name type="scientific">Povalibacter uvarum</name>
    <dbReference type="NCBI Taxonomy" id="732238"/>
    <lineage>
        <taxon>Bacteria</taxon>
        <taxon>Pseudomonadati</taxon>
        <taxon>Pseudomonadota</taxon>
        <taxon>Gammaproteobacteria</taxon>
        <taxon>Steroidobacterales</taxon>
        <taxon>Steroidobacteraceae</taxon>
        <taxon>Povalibacter</taxon>
    </lineage>
</organism>
<evidence type="ECO:0000313" key="13">
    <source>
        <dbReference type="EMBL" id="MBB6091442.1"/>
    </source>
</evidence>
<evidence type="ECO:0000256" key="9">
    <source>
        <dbReference type="ARBA" id="ARBA00022989"/>
    </source>
</evidence>
<evidence type="ECO:0000256" key="8">
    <source>
        <dbReference type="ARBA" id="ARBA00022692"/>
    </source>
</evidence>
<feature type="transmembrane region" description="Helical" evidence="12">
    <location>
        <begin position="374"/>
        <end position="394"/>
    </location>
</feature>
<feature type="transmembrane region" description="Helical" evidence="12">
    <location>
        <begin position="158"/>
        <end position="181"/>
    </location>
</feature>
<keyword evidence="7" id="KW-0997">Cell inner membrane</keyword>
<name>A0A841HGT3_9GAMM</name>
<feature type="transmembrane region" description="Helical" evidence="12">
    <location>
        <begin position="341"/>
        <end position="362"/>
    </location>
</feature>
<keyword evidence="14" id="KW-1185">Reference proteome</keyword>
<dbReference type="GO" id="GO:0043190">
    <property type="term" value="C:ATP-binding cassette (ABC) transporter complex"/>
    <property type="evidence" value="ECO:0007669"/>
    <property type="project" value="InterPro"/>
</dbReference>
<evidence type="ECO:0000313" key="14">
    <source>
        <dbReference type="Proteomes" id="UP000588068"/>
    </source>
</evidence>
<dbReference type="RefSeq" id="WP_184329241.1">
    <property type="nucleotide sequence ID" value="NZ_JACHHZ010000001.1"/>
</dbReference>
<evidence type="ECO:0000256" key="2">
    <source>
        <dbReference type="ARBA" id="ARBA00004429"/>
    </source>
</evidence>
<feature type="transmembrane region" description="Helical" evidence="12">
    <location>
        <begin position="406"/>
        <end position="422"/>
    </location>
</feature>
<dbReference type="GO" id="GO:0055085">
    <property type="term" value="P:transmembrane transport"/>
    <property type="evidence" value="ECO:0007669"/>
    <property type="project" value="InterPro"/>
</dbReference>
<keyword evidence="10 12" id="KW-0472">Membrane</keyword>
<dbReference type="InterPro" id="IPR030922">
    <property type="entry name" value="LptF"/>
</dbReference>
<gene>
    <name evidence="13" type="ORF">HNQ60_000288</name>
</gene>
<accession>A0A841HGT3</accession>
<protein>
    <recommendedName>
        <fullName evidence="4">Lipopolysaccharide export system permease protein LptF</fullName>
    </recommendedName>
</protein>
<comment type="caution">
    <text evidence="13">The sequence shown here is derived from an EMBL/GenBank/DDBJ whole genome shotgun (WGS) entry which is preliminary data.</text>
</comment>
<keyword evidence="6" id="KW-1003">Cell membrane</keyword>
<keyword evidence="5" id="KW-0813">Transport</keyword>